<feature type="compositionally biased region" description="Basic and acidic residues" evidence="1">
    <location>
        <begin position="42"/>
        <end position="53"/>
    </location>
</feature>
<reference evidence="2" key="2">
    <citation type="journal article" date="2018" name="Sci. Data">
        <title>The draft genome sequence of cork oak.</title>
        <authorList>
            <person name="Ramos A.M."/>
            <person name="Usie A."/>
            <person name="Barbosa P."/>
            <person name="Barros P.M."/>
            <person name="Capote T."/>
            <person name="Chaves I."/>
            <person name="Simoes F."/>
            <person name="Abreu I."/>
            <person name="Carrasquinho I."/>
            <person name="Faro C."/>
            <person name="Guimaraes J.B."/>
            <person name="Mendonca D."/>
            <person name="Nobrega F."/>
            <person name="Rodrigues L."/>
            <person name="Saibo N.J.M."/>
            <person name="Varela M.C."/>
            <person name="Egas C."/>
            <person name="Matos J."/>
            <person name="Miguel C.M."/>
            <person name="Oliveira M.M."/>
            <person name="Ricardo C.P."/>
            <person name="Goncalves S."/>
        </authorList>
    </citation>
    <scope>NUCLEOTIDE SEQUENCE [LARGE SCALE GENOMIC DNA]</scope>
    <source>
        <strain evidence="2">HL8</strain>
    </source>
</reference>
<protein>
    <submittedName>
        <fullName evidence="2">Uncharacterized protein</fullName>
    </submittedName>
</protein>
<comment type="caution">
    <text evidence="2">The sequence shown here is derived from an EMBL/GenBank/DDBJ whole genome shotgun (WGS) entry which is preliminary data.</text>
</comment>
<evidence type="ECO:0000256" key="1">
    <source>
        <dbReference type="SAM" id="MobiDB-lite"/>
    </source>
</evidence>
<evidence type="ECO:0000313" key="2">
    <source>
        <dbReference type="EMBL" id="KAK7860481.1"/>
    </source>
</evidence>
<accession>A0AAW0MCQ0</accession>
<proteinExistence type="predicted"/>
<dbReference type="AlphaFoldDB" id="A0AAW0MCQ0"/>
<gene>
    <name evidence="2" type="ORF">CFP56_036669</name>
</gene>
<reference evidence="2" key="3">
    <citation type="submission" date="2023-07" db="EMBL/GenBank/DDBJ databases">
        <title>An improved reference 1 genome and first organelle genomes of Quercus suber.</title>
        <authorList>
            <consortium name="Genosuber Consortium"/>
            <person name="Usie A."/>
            <person name="Serra O."/>
            <person name="Barros P."/>
        </authorList>
    </citation>
    <scope>NUCLEOTIDE SEQUENCE</scope>
    <source>
        <strain evidence="2">HL8</strain>
        <tissue evidence="2">Leaves</tissue>
    </source>
</reference>
<reference evidence="2" key="1">
    <citation type="submission" date="2017-12" db="EMBL/GenBank/DDBJ databases">
        <authorList>
            <person name="Barbosa P."/>
            <person name="Usie A."/>
            <person name="Ramos A.M."/>
        </authorList>
    </citation>
    <scope>NUCLEOTIDE SEQUENCE</scope>
    <source>
        <strain evidence="2">HL8</strain>
        <tissue evidence="2">Leaves</tissue>
    </source>
</reference>
<name>A0AAW0MCQ0_QUESU</name>
<feature type="region of interest" description="Disordered" evidence="1">
    <location>
        <begin position="17"/>
        <end position="58"/>
    </location>
</feature>
<dbReference type="EMBL" id="PKMF04000006">
    <property type="protein sequence ID" value="KAK7860481.1"/>
    <property type="molecule type" value="Genomic_DNA"/>
</dbReference>
<sequence length="77" mass="8650">MSQTNWNTGSMICREMDSGLSWADQWDDHPDPPPPSSAAASENDKKKNKDGSKGSKIGKSILNFKWVKDIRKKSQKQ</sequence>
<organism evidence="2">
    <name type="scientific">Quercus suber</name>
    <name type="common">Cork oak</name>
    <dbReference type="NCBI Taxonomy" id="58331"/>
    <lineage>
        <taxon>Eukaryota</taxon>
        <taxon>Viridiplantae</taxon>
        <taxon>Streptophyta</taxon>
        <taxon>Embryophyta</taxon>
        <taxon>Tracheophyta</taxon>
        <taxon>Spermatophyta</taxon>
        <taxon>Magnoliopsida</taxon>
        <taxon>eudicotyledons</taxon>
        <taxon>Gunneridae</taxon>
        <taxon>Pentapetalae</taxon>
        <taxon>rosids</taxon>
        <taxon>fabids</taxon>
        <taxon>Fagales</taxon>
        <taxon>Fagaceae</taxon>
        <taxon>Quercus</taxon>
    </lineage>
</organism>